<evidence type="ECO:0000313" key="4">
    <source>
        <dbReference type="Proteomes" id="UP000249886"/>
    </source>
</evidence>
<evidence type="ECO:0000259" key="2">
    <source>
        <dbReference type="Pfam" id="PF02517"/>
    </source>
</evidence>
<sequence length="233" mass="25829">MTDNNDNPTMKQALTKAITEPSEKTFLIGFFLITYVLLFPLRLSTFFPDNARLAIYVVLAIDGIVAYRLVLLTATKQVWETKIRSIIVVCAGFLGMNILTTITGFLLKIFGFITETSQNETRVAELGNGNALPFLVVLGVGVAGPIVEELVFRQFLIGFLERYIPTWAAIAISSLSFGLIHMHGFTASEWVNLCVYSAMGLSFSLIYALDRNVYMPIGVHVWNNLPNALLLAQ</sequence>
<evidence type="ECO:0000256" key="1">
    <source>
        <dbReference type="SAM" id="Phobius"/>
    </source>
</evidence>
<evidence type="ECO:0000313" key="3">
    <source>
        <dbReference type="EMBL" id="SPW28433.1"/>
    </source>
</evidence>
<feature type="transmembrane region" description="Helical" evidence="1">
    <location>
        <begin position="164"/>
        <end position="184"/>
    </location>
</feature>
<dbReference type="InterPro" id="IPR003675">
    <property type="entry name" value="Rce1/LyrA-like_dom"/>
</dbReference>
<dbReference type="GO" id="GO:0004175">
    <property type="term" value="F:endopeptidase activity"/>
    <property type="evidence" value="ECO:0007669"/>
    <property type="project" value="UniProtKB-ARBA"/>
</dbReference>
<dbReference type="InterPro" id="IPR052710">
    <property type="entry name" value="CAAX_protease"/>
</dbReference>
<reference evidence="3 4" key="1">
    <citation type="submission" date="2018-06" db="EMBL/GenBank/DDBJ databases">
        <authorList>
            <consortium name="Pathogen Informatics"/>
            <person name="Doyle S."/>
        </authorList>
    </citation>
    <scope>NUCLEOTIDE SEQUENCE [LARGE SCALE GENOMIC DNA]</scope>
    <source>
        <strain evidence="3 4">NCTC10254</strain>
    </source>
</reference>
<keyword evidence="1" id="KW-0812">Transmembrane</keyword>
<proteinExistence type="predicted"/>
<gene>
    <name evidence="3" type="ORF">NCTC10254_01376</name>
</gene>
<dbReference type="GO" id="GO:0080120">
    <property type="term" value="P:CAAX-box protein maturation"/>
    <property type="evidence" value="ECO:0007669"/>
    <property type="project" value="UniProtKB-ARBA"/>
</dbReference>
<feature type="transmembrane region" description="Helical" evidence="1">
    <location>
        <begin position="86"/>
        <end position="111"/>
    </location>
</feature>
<accession>A0A8B4H7F2</accession>
<keyword evidence="1" id="KW-0472">Membrane</keyword>
<feature type="transmembrane region" description="Helical" evidence="1">
    <location>
        <begin position="131"/>
        <end position="152"/>
    </location>
</feature>
<protein>
    <submittedName>
        <fullName evidence="3">CAAX amino terminal protease self- immunity</fullName>
    </submittedName>
</protein>
<keyword evidence="3" id="KW-0378">Hydrolase</keyword>
<feature type="domain" description="CAAX prenyl protease 2/Lysostaphin resistance protein A-like" evidence="2">
    <location>
        <begin position="132"/>
        <end position="225"/>
    </location>
</feature>
<feature type="transmembrane region" description="Helical" evidence="1">
    <location>
        <begin position="190"/>
        <end position="209"/>
    </location>
</feature>
<feature type="transmembrane region" description="Helical" evidence="1">
    <location>
        <begin position="26"/>
        <end position="47"/>
    </location>
</feature>
<dbReference type="Pfam" id="PF02517">
    <property type="entry name" value="Rce1-like"/>
    <property type="match status" value="1"/>
</dbReference>
<comment type="caution">
    <text evidence="3">The sequence shown here is derived from an EMBL/GenBank/DDBJ whole genome shotgun (WGS) entry which is preliminary data.</text>
</comment>
<dbReference type="EMBL" id="UARK01000009">
    <property type="protein sequence ID" value="SPW28433.1"/>
    <property type="molecule type" value="Genomic_DNA"/>
</dbReference>
<name>A0A8B4H7F2_9CORY</name>
<keyword evidence="1" id="KW-1133">Transmembrane helix</keyword>
<dbReference type="Proteomes" id="UP000249886">
    <property type="component" value="Unassembled WGS sequence"/>
</dbReference>
<dbReference type="GeneID" id="84573739"/>
<dbReference type="GO" id="GO:0006508">
    <property type="term" value="P:proteolysis"/>
    <property type="evidence" value="ECO:0007669"/>
    <property type="project" value="UniProtKB-KW"/>
</dbReference>
<keyword evidence="3" id="KW-0645">Protease</keyword>
<dbReference type="PANTHER" id="PTHR36435:SF1">
    <property type="entry name" value="CAAX AMINO TERMINAL PROTEASE FAMILY PROTEIN"/>
    <property type="match status" value="1"/>
</dbReference>
<feature type="transmembrane region" description="Helical" evidence="1">
    <location>
        <begin position="53"/>
        <end position="74"/>
    </location>
</feature>
<dbReference type="AlphaFoldDB" id="A0A8B4H7F2"/>
<organism evidence="3 4">
    <name type="scientific">Corynebacterium matruchotii</name>
    <dbReference type="NCBI Taxonomy" id="43768"/>
    <lineage>
        <taxon>Bacteria</taxon>
        <taxon>Bacillati</taxon>
        <taxon>Actinomycetota</taxon>
        <taxon>Actinomycetes</taxon>
        <taxon>Mycobacteriales</taxon>
        <taxon>Corynebacteriaceae</taxon>
        <taxon>Corynebacterium</taxon>
    </lineage>
</organism>
<dbReference type="RefSeq" id="WP_005525022.1">
    <property type="nucleotide sequence ID" value="NZ_WBMK01000014.1"/>
</dbReference>
<dbReference type="PANTHER" id="PTHR36435">
    <property type="entry name" value="SLR1288 PROTEIN"/>
    <property type="match status" value="1"/>
</dbReference>